<comment type="caution">
    <text evidence="1">The sequence shown here is derived from an EMBL/GenBank/DDBJ whole genome shotgun (WGS) entry which is preliminary data.</text>
</comment>
<evidence type="ECO:0000313" key="2">
    <source>
        <dbReference type="Proteomes" id="UP000789845"/>
    </source>
</evidence>
<dbReference type="RefSeq" id="WP_230497135.1">
    <property type="nucleotide sequence ID" value="NZ_CAKJTG010000013.1"/>
</dbReference>
<dbReference type="AlphaFoldDB" id="A0A9C7GAS7"/>
<sequence length="179" mass="20372">MRRILAIETELVKIEMEGIEIRIKTILSILLSLLIIAGCANDENAEVAMDSEVTSTVTNTNMLKIVLTTEEFNSMFKKKSDETQYKDGKFELMDGTLVTADFYSYGVSSLFEYATAVFYKEELASLHLITTVGIDQIEEALNMNFEELALVEPTENGYQIIFDSMFHDTNISVYPFEWK</sequence>
<evidence type="ECO:0000313" key="1">
    <source>
        <dbReference type="EMBL" id="CAG9608893.1"/>
    </source>
</evidence>
<proteinExistence type="predicted"/>
<accession>A0A9C7GAS7</accession>
<name>A0A9C7GAS7_9BACI</name>
<reference evidence="1" key="1">
    <citation type="submission" date="2021-10" db="EMBL/GenBank/DDBJ databases">
        <authorList>
            <person name="Criscuolo A."/>
        </authorList>
    </citation>
    <scope>NUCLEOTIDE SEQUENCE</scope>
    <source>
        <strain evidence="1">CIP111885</strain>
    </source>
</reference>
<keyword evidence="2" id="KW-1185">Reference proteome</keyword>
<dbReference type="EMBL" id="CAKJTG010000013">
    <property type="protein sequence ID" value="CAG9608893.1"/>
    <property type="molecule type" value="Genomic_DNA"/>
</dbReference>
<dbReference type="Proteomes" id="UP000789845">
    <property type="component" value="Unassembled WGS sequence"/>
</dbReference>
<protein>
    <submittedName>
        <fullName evidence="1">Uncharacterized protein</fullName>
    </submittedName>
</protein>
<organism evidence="1 2">
    <name type="scientific">Pseudoneobacillus rhizosphaerae</name>
    <dbReference type="NCBI Taxonomy" id="2880968"/>
    <lineage>
        <taxon>Bacteria</taxon>
        <taxon>Bacillati</taxon>
        <taxon>Bacillota</taxon>
        <taxon>Bacilli</taxon>
        <taxon>Bacillales</taxon>
        <taxon>Bacillaceae</taxon>
        <taxon>Pseudoneobacillus</taxon>
    </lineage>
</organism>
<gene>
    <name evidence="1" type="ORF">NEOCIP111885_02611</name>
</gene>